<dbReference type="GO" id="GO:0042602">
    <property type="term" value="F:riboflavin reductase (NADPH) activity"/>
    <property type="evidence" value="ECO:0007669"/>
    <property type="project" value="TreeGrafter"/>
</dbReference>
<dbReference type="AlphaFoldDB" id="A0A165RV14"/>
<sequence length="234" mass="25827">MTKVLILGANGRIARIVEQRLLAETDVQLTLVLRNAGRLLVTSPERETVIQGDVSDSQLLDTVMPNQDIVYANLAGNMALLAQTIITSMNRNHVPHLIWVTGSGLYHETPNPFGAWVEQVVGHAAKNDTRHAARIIESSDIPATIIRAAYMTDDTKIDYELTYKGERFKGTMISRASIADLIMKIIADLIMKIIADLIMKIIAEPTAYENTSLGIAQPGTDNMLPQVKLMAQHR</sequence>
<evidence type="ECO:0000259" key="1">
    <source>
        <dbReference type="Pfam" id="PF13460"/>
    </source>
</evidence>
<proteinExistence type="predicted"/>
<accession>A0A165RV14</accession>
<dbReference type="GO" id="GO:0004074">
    <property type="term" value="F:biliverdin reductase [NAD(P)H] activity"/>
    <property type="evidence" value="ECO:0007669"/>
    <property type="project" value="TreeGrafter"/>
</dbReference>
<gene>
    <name evidence="2" type="ORF">Lp19_1331</name>
</gene>
<dbReference type="SUPFAM" id="SSF51735">
    <property type="entry name" value="NAD(P)-binding Rossmann-fold domains"/>
    <property type="match status" value="1"/>
</dbReference>
<feature type="domain" description="NAD(P)-binding" evidence="1">
    <location>
        <begin position="8"/>
        <end position="188"/>
    </location>
</feature>
<protein>
    <submittedName>
        <fullName evidence="2">Oxidoreductase</fullName>
    </submittedName>
</protein>
<dbReference type="Proteomes" id="UP000076882">
    <property type="component" value="Unassembled WGS sequence"/>
</dbReference>
<dbReference type="InterPro" id="IPR016040">
    <property type="entry name" value="NAD(P)-bd_dom"/>
</dbReference>
<evidence type="ECO:0000313" key="2">
    <source>
        <dbReference type="EMBL" id="KZU95742.1"/>
    </source>
</evidence>
<dbReference type="PANTHER" id="PTHR43355">
    <property type="entry name" value="FLAVIN REDUCTASE (NADPH)"/>
    <property type="match status" value="1"/>
</dbReference>
<dbReference type="Gene3D" id="3.40.50.720">
    <property type="entry name" value="NAD(P)-binding Rossmann-like Domain"/>
    <property type="match status" value="1"/>
</dbReference>
<evidence type="ECO:0000313" key="3">
    <source>
        <dbReference type="Proteomes" id="UP000076882"/>
    </source>
</evidence>
<comment type="caution">
    <text evidence="2">The sequence shown here is derived from an EMBL/GenBank/DDBJ whole genome shotgun (WGS) entry which is preliminary data.</text>
</comment>
<dbReference type="InterPro" id="IPR051606">
    <property type="entry name" value="Polyketide_Oxido-like"/>
</dbReference>
<dbReference type="PANTHER" id="PTHR43355:SF2">
    <property type="entry name" value="FLAVIN REDUCTASE (NADPH)"/>
    <property type="match status" value="1"/>
</dbReference>
<reference evidence="2 3" key="1">
    <citation type="submission" date="2016-03" db="EMBL/GenBank/DDBJ databases">
        <title>Comparative genomics of 54 Lactobacillus plantarum strains reveals genomic uncoupling from niche constraints.</title>
        <authorList>
            <person name="Martino M.E."/>
        </authorList>
    </citation>
    <scope>NUCLEOTIDE SEQUENCE [LARGE SCALE GENOMIC DNA]</scope>
    <source>
        <strain evidence="2 3">19.1</strain>
    </source>
</reference>
<dbReference type="PATRIC" id="fig|1590.201.peg.1117"/>
<dbReference type="EMBL" id="LUXM01000025">
    <property type="protein sequence ID" value="KZU95742.1"/>
    <property type="molecule type" value="Genomic_DNA"/>
</dbReference>
<dbReference type="InterPro" id="IPR036291">
    <property type="entry name" value="NAD(P)-bd_dom_sf"/>
</dbReference>
<organism evidence="2 3">
    <name type="scientific">Lactiplantibacillus plantarum</name>
    <name type="common">Lactobacillus plantarum</name>
    <dbReference type="NCBI Taxonomy" id="1590"/>
    <lineage>
        <taxon>Bacteria</taxon>
        <taxon>Bacillati</taxon>
        <taxon>Bacillota</taxon>
        <taxon>Bacilli</taxon>
        <taxon>Lactobacillales</taxon>
        <taxon>Lactobacillaceae</taxon>
        <taxon>Lactiplantibacillus</taxon>
    </lineage>
</organism>
<name>A0A165RV14_LACPN</name>
<dbReference type="Pfam" id="PF13460">
    <property type="entry name" value="NAD_binding_10"/>
    <property type="match status" value="1"/>
</dbReference>